<gene>
    <name evidence="1" type="ORF">A2W54_03645</name>
</gene>
<accession>A0A1F5WQD8</accession>
<dbReference type="AlphaFoldDB" id="A0A1F5WQD8"/>
<evidence type="ECO:0000313" key="2">
    <source>
        <dbReference type="Proteomes" id="UP000178425"/>
    </source>
</evidence>
<sequence length="61" mass="6791">MVSGRLILAEAIFIMSAVPAANYARRIFNIMAKNLFTPRTLKAVIKQSGIPQSEWIKWGNG</sequence>
<proteinExistence type="predicted"/>
<organism evidence="1 2">
    <name type="scientific">Candidatus Giovannonibacteria bacterium RIFCSPHIGHO2_02_43_13</name>
    <dbReference type="NCBI Taxonomy" id="1798330"/>
    <lineage>
        <taxon>Bacteria</taxon>
        <taxon>Candidatus Giovannoniibacteriota</taxon>
    </lineage>
</organism>
<dbReference type="EMBL" id="MFHI01000034">
    <property type="protein sequence ID" value="OGF77865.1"/>
    <property type="molecule type" value="Genomic_DNA"/>
</dbReference>
<name>A0A1F5WQD8_9BACT</name>
<dbReference type="Proteomes" id="UP000178425">
    <property type="component" value="Unassembled WGS sequence"/>
</dbReference>
<comment type="caution">
    <text evidence="1">The sequence shown here is derived from an EMBL/GenBank/DDBJ whole genome shotgun (WGS) entry which is preliminary data.</text>
</comment>
<reference evidence="1 2" key="1">
    <citation type="journal article" date="2016" name="Nat. Commun.">
        <title>Thousands of microbial genomes shed light on interconnected biogeochemical processes in an aquifer system.</title>
        <authorList>
            <person name="Anantharaman K."/>
            <person name="Brown C.T."/>
            <person name="Hug L.A."/>
            <person name="Sharon I."/>
            <person name="Castelle C.J."/>
            <person name="Probst A.J."/>
            <person name="Thomas B.C."/>
            <person name="Singh A."/>
            <person name="Wilkins M.J."/>
            <person name="Karaoz U."/>
            <person name="Brodie E.L."/>
            <person name="Williams K.H."/>
            <person name="Hubbard S.S."/>
            <person name="Banfield J.F."/>
        </authorList>
    </citation>
    <scope>NUCLEOTIDE SEQUENCE [LARGE SCALE GENOMIC DNA]</scope>
</reference>
<protein>
    <submittedName>
        <fullName evidence="1">Uncharacterized protein</fullName>
    </submittedName>
</protein>
<evidence type="ECO:0000313" key="1">
    <source>
        <dbReference type="EMBL" id="OGF77865.1"/>
    </source>
</evidence>